<protein>
    <submittedName>
        <fullName evidence="1">Uncharacterized protein</fullName>
    </submittedName>
</protein>
<evidence type="ECO:0000313" key="1">
    <source>
        <dbReference type="EMBL" id="VYS84906.1"/>
    </source>
</evidence>
<gene>
    <name evidence="1" type="ORF">BHLFYP23_01808</name>
</gene>
<organism evidence="1">
    <name type="scientific">Blautia hansenii</name>
    <name type="common">Ruminococcus hansenii</name>
    <dbReference type="NCBI Taxonomy" id="1322"/>
    <lineage>
        <taxon>Bacteria</taxon>
        <taxon>Bacillati</taxon>
        <taxon>Bacillota</taxon>
        <taxon>Clostridia</taxon>
        <taxon>Lachnospirales</taxon>
        <taxon>Lachnospiraceae</taxon>
        <taxon>Blautia</taxon>
    </lineage>
</organism>
<accession>A0A6N2RVR1</accession>
<dbReference type="EMBL" id="CACRSY010000006">
    <property type="protein sequence ID" value="VYS84906.1"/>
    <property type="molecule type" value="Genomic_DNA"/>
</dbReference>
<reference evidence="1" key="1">
    <citation type="submission" date="2019-11" db="EMBL/GenBank/DDBJ databases">
        <authorList>
            <person name="Feng L."/>
        </authorList>
    </citation>
    <scope>NUCLEOTIDE SEQUENCE</scope>
    <source>
        <strain evidence="1">BhanseniiLFYP23</strain>
    </source>
</reference>
<proteinExistence type="predicted"/>
<dbReference type="RefSeq" id="WP_156341975.1">
    <property type="nucleotide sequence ID" value="NZ_CACRSY010000006.1"/>
</dbReference>
<name>A0A6N2RVR1_BLAHA</name>
<sequence length="386" mass="45811">MNKFEYLYHKKQQLEKEIAKNDLFKLSKKDAIQCVMIKVGMMYSFFHKGDHDKKQEYMKRLIGTNATYIDEITFFQESLKWICRWCSEYCADESKYNEKILAEQIYELMGLAYAYNEFIKYSFYHSKHVVSYNTFGNSIQFDYINEESHQVHELYDTLNRKSSEERAFLDSFVKSINVSDVEAIETVHRSDFSFSYNFNFGKFSLKDYEEISVVLNNYIMRKMLNNHVLIPGEEGIAIWKKEDLVKMLVEESGIAKEKVEEMIAFFQYDAGDKNADLSLNYFFELDNDRVMLSEAIFSMQRPATNALRILAKRHSTLYETEQNMFETEQKNRLKETVGERFLVAKNLTKEQEIRPGMDMLVYDKINNHLQVIELKYKIPVDSERDI</sequence>
<dbReference type="AlphaFoldDB" id="A0A6N2RVR1"/>